<dbReference type="PANTHER" id="PTHR35337:SF1">
    <property type="entry name" value="SLR1478 PROTEIN"/>
    <property type="match status" value="1"/>
</dbReference>
<dbReference type="Proteomes" id="UP000199305">
    <property type="component" value="Unassembled WGS sequence"/>
</dbReference>
<feature type="transmembrane region" description="Helical" evidence="1">
    <location>
        <begin position="175"/>
        <end position="196"/>
    </location>
</feature>
<keyword evidence="3" id="KW-1185">Reference proteome</keyword>
<evidence type="ECO:0000313" key="2">
    <source>
        <dbReference type="EMBL" id="SDK61999.1"/>
    </source>
</evidence>
<proteinExistence type="predicted"/>
<keyword evidence="1" id="KW-1133">Transmembrane helix</keyword>
<sequence length="319" mass="34673">MKQRDFEAGHEAGWLELEAALRTDGGRVADLPARYRQVCQQLAVATERQYTRDLLERLNRLVMAAHQRIYRRRPLQKSAWVGYVLAGFPRAVRAQARAVWLATALFLLPALVLGLGCYLDDSLVYTLLPPEQVATFESMYDPAGRTPGRERGAESDLYMFGFYIKNNIGIAFRTFAAGLLFGIGSIFFLVFNGVYIGAVAGHLTRIGFGSTFYPFVIGHGAFELTAIALSGAAGLCLGQALIDPGGRTRTAALRRAAASAMQIMYGTFLMLVIAAFLEAFWSSGQSLPAGLKLATGATLWALVLGYLAFAGRGEGRSEP</sequence>
<dbReference type="Pfam" id="PF01944">
    <property type="entry name" value="SpoIIM"/>
    <property type="match status" value="1"/>
</dbReference>
<dbReference type="OrthoDB" id="9792847at2"/>
<gene>
    <name evidence="2" type="ORF">SAMN05216212_2751</name>
</gene>
<reference evidence="3" key="1">
    <citation type="submission" date="2016-10" db="EMBL/GenBank/DDBJ databases">
        <authorList>
            <person name="Varghese N."/>
            <person name="Submissions S."/>
        </authorList>
    </citation>
    <scope>NUCLEOTIDE SEQUENCE [LARGE SCALE GENOMIC DNA]</scope>
    <source>
        <strain evidence="3">CGMCC 1.10658</strain>
    </source>
</reference>
<name>A0A1G9DDU4_9GAMM</name>
<dbReference type="AlphaFoldDB" id="A0A1G9DDU4"/>
<feature type="transmembrane region" description="Helical" evidence="1">
    <location>
        <begin position="216"/>
        <end position="242"/>
    </location>
</feature>
<dbReference type="RefSeq" id="WP_091515386.1">
    <property type="nucleotide sequence ID" value="NZ_FNFH01000006.1"/>
</dbReference>
<organism evidence="2 3">
    <name type="scientific">Microbulbifer yueqingensis</name>
    <dbReference type="NCBI Taxonomy" id="658219"/>
    <lineage>
        <taxon>Bacteria</taxon>
        <taxon>Pseudomonadati</taxon>
        <taxon>Pseudomonadota</taxon>
        <taxon>Gammaproteobacteria</taxon>
        <taxon>Cellvibrionales</taxon>
        <taxon>Microbulbiferaceae</taxon>
        <taxon>Microbulbifer</taxon>
    </lineage>
</organism>
<feature type="transmembrane region" description="Helical" evidence="1">
    <location>
        <begin position="98"/>
        <end position="119"/>
    </location>
</feature>
<feature type="transmembrane region" description="Helical" evidence="1">
    <location>
        <begin position="289"/>
        <end position="309"/>
    </location>
</feature>
<keyword evidence="1" id="KW-0812">Transmembrane</keyword>
<dbReference type="PANTHER" id="PTHR35337">
    <property type="entry name" value="SLR1478 PROTEIN"/>
    <property type="match status" value="1"/>
</dbReference>
<accession>A0A1G9DDU4</accession>
<keyword evidence="1" id="KW-0472">Membrane</keyword>
<protein>
    <submittedName>
        <fullName evidence="2">Uncharacterized membrane protein SpoIIM, required for sporulation</fullName>
    </submittedName>
</protein>
<evidence type="ECO:0000256" key="1">
    <source>
        <dbReference type="SAM" id="Phobius"/>
    </source>
</evidence>
<evidence type="ECO:0000313" key="3">
    <source>
        <dbReference type="Proteomes" id="UP000199305"/>
    </source>
</evidence>
<feature type="transmembrane region" description="Helical" evidence="1">
    <location>
        <begin position="263"/>
        <end position="283"/>
    </location>
</feature>
<dbReference type="InterPro" id="IPR002798">
    <property type="entry name" value="SpoIIM-like"/>
</dbReference>
<dbReference type="EMBL" id="FNFH01000006">
    <property type="protein sequence ID" value="SDK61999.1"/>
    <property type="molecule type" value="Genomic_DNA"/>
</dbReference>
<dbReference type="STRING" id="658219.SAMN05216212_2751"/>